<dbReference type="RefSeq" id="WP_265720110.1">
    <property type="nucleotide sequence ID" value="NZ_JAPIVK010000001.1"/>
</dbReference>
<feature type="domain" description="Solute-binding protein family 3/N-terminal" evidence="7">
    <location>
        <begin position="312"/>
        <end position="537"/>
    </location>
</feature>
<comment type="subcellular location">
    <subcellularLocation>
        <location evidence="1">Cell outer membrane</location>
        <topology evidence="1">Peripheral membrane protein</topology>
    </subcellularLocation>
</comment>
<feature type="chain" id="PRO_5046951949" evidence="6">
    <location>
        <begin position="25"/>
        <end position="761"/>
    </location>
</feature>
<sequence>MHSAKSYFLTLTLSVFLCSLWSCGRDSDPEQIDTGDTKEQQLRATGKKNLRREAEWPGETTGEYPIDAYKNYTETGDLDAIQKRGKLRILVDIANTDSLHRSATLQDIEIELARRMARYMELEPVILYTDNFEQLIPLLRQGKGDIIANNLVITKERRKLVDYSIPTAAIHELLLSNEETPDVKKGDSLDGKTLAVTEGTTFETRARRFAKAHPGLELQVLDRNYVELAVDVSLGKYDFTIIDDQIFDLVEQFRDNLKENIVFPEEDQLAWGFRKNSPKLAAAVNEAVRQIKLTRSTDRFVGDLDAIRERGVLRAVTRNHPGTYYMWKGRVLGYEYELLKKFAERLDVRLEIIVTPKHEGLFTYLRDGKADLTASLLSKTRRREEAGMAFGPEYMRERVSVVGRSDEKMDSLKGLEGRTLHVLRSSSQYDVLMEIRDKVPGLKMELVPEELTIPQILDHVADGRYDLTIADDLTVRLEHQWRDDVTNLLDLHREDNVYAWSVRKSNPELLKAVNEFFTETAITELRNTLFHKYFAAPGRTRDEIRKLSEKGEISPFDDIVKKYAEQYDLDWRLVVAQMFQESTFDPEAKSWVGARGLMQVMPDTGEQVGVDDLFDPENSVRAGVKYLEWLHQKFDDKGISPENKVWFTLAAYNAGLGHVYDAQDLAEEKGWDRRVWFDNVEKAMLLLSERRYYKNARYGYARGREPYNYVRKIEARFRTYTALLEAYQRKQTSTNPTCNAIPTWLAAGWPECGRGLVANGW</sequence>
<feature type="signal peptide" evidence="6">
    <location>
        <begin position="1"/>
        <end position="24"/>
    </location>
</feature>
<protein>
    <submittedName>
        <fullName evidence="8">Transporter substrate-binding domain-containing protein</fullName>
    </submittedName>
</protein>
<evidence type="ECO:0000256" key="5">
    <source>
        <dbReference type="SAM" id="MobiDB-lite"/>
    </source>
</evidence>
<dbReference type="SUPFAM" id="SSF53850">
    <property type="entry name" value="Periplasmic binding protein-like II"/>
    <property type="match status" value="2"/>
</dbReference>
<keyword evidence="9" id="KW-1185">Reference proteome</keyword>
<comment type="similarity">
    <text evidence="2">Belongs to the bacterial solute-binding protein 3 family.</text>
</comment>
<dbReference type="InterPro" id="IPR023346">
    <property type="entry name" value="Lysozyme-like_dom_sf"/>
</dbReference>
<dbReference type="InterPro" id="IPR008258">
    <property type="entry name" value="Transglycosylase_SLT_dom_1"/>
</dbReference>
<name>A0ABW5EAA4_9GAMM</name>
<proteinExistence type="inferred from homology"/>
<evidence type="ECO:0000256" key="3">
    <source>
        <dbReference type="ARBA" id="ARBA00022729"/>
    </source>
</evidence>
<evidence type="ECO:0000313" key="9">
    <source>
        <dbReference type="Proteomes" id="UP001597425"/>
    </source>
</evidence>
<dbReference type="EMBL" id="JBHUJD010000007">
    <property type="protein sequence ID" value="MFD2310222.1"/>
    <property type="molecule type" value="Genomic_DNA"/>
</dbReference>
<gene>
    <name evidence="8" type="ORF">ACFSKX_07295</name>
</gene>
<keyword evidence="3 6" id="KW-0732">Signal</keyword>
<evidence type="ECO:0000256" key="6">
    <source>
        <dbReference type="SAM" id="SignalP"/>
    </source>
</evidence>
<reference evidence="9" key="1">
    <citation type="journal article" date="2019" name="Int. J. Syst. Evol. Microbiol.">
        <title>The Global Catalogue of Microorganisms (GCM) 10K type strain sequencing project: providing services to taxonomists for standard genome sequencing and annotation.</title>
        <authorList>
            <consortium name="The Broad Institute Genomics Platform"/>
            <consortium name="The Broad Institute Genome Sequencing Center for Infectious Disease"/>
            <person name="Wu L."/>
            <person name="Ma J."/>
        </authorList>
    </citation>
    <scope>NUCLEOTIDE SEQUENCE [LARGE SCALE GENOMIC DNA]</scope>
    <source>
        <strain evidence="9">KCTC 12848</strain>
    </source>
</reference>
<dbReference type="Pfam" id="PF01464">
    <property type="entry name" value="SLT"/>
    <property type="match status" value="1"/>
</dbReference>
<feature type="domain" description="Solute-binding protein family 3/N-terminal" evidence="7">
    <location>
        <begin position="86"/>
        <end position="304"/>
    </location>
</feature>
<dbReference type="CDD" id="cd01009">
    <property type="entry name" value="PBP2_YfhD_N"/>
    <property type="match status" value="2"/>
</dbReference>
<keyword evidence="4" id="KW-0472">Membrane</keyword>
<keyword evidence="4" id="KW-0998">Cell outer membrane</keyword>
<evidence type="ECO:0000313" key="8">
    <source>
        <dbReference type="EMBL" id="MFD2310222.1"/>
    </source>
</evidence>
<evidence type="ECO:0000256" key="4">
    <source>
        <dbReference type="ARBA" id="ARBA00023237"/>
    </source>
</evidence>
<dbReference type="Proteomes" id="UP001597425">
    <property type="component" value="Unassembled WGS sequence"/>
</dbReference>
<dbReference type="PANTHER" id="PTHR35936">
    <property type="entry name" value="MEMBRANE-BOUND LYTIC MUREIN TRANSGLYCOSYLASE F"/>
    <property type="match status" value="1"/>
</dbReference>
<dbReference type="PANTHER" id="PTHR35936:SF32">
    <property type="entry name" value="MEMBRANE-BOUND LYTIC MUREIN TRANSGLYCOSYLASE F"/>
    <property type="match status" value="1"/>
</dbReference>
<dbReference type="InterPro" id="IPR001638">
    <property type="entry name" value="Solute-binding_3/MltF_N"/>
</dbReference>
<evidence type="ECO:0000256" key="2">
    <source>
        <dbReference type="ARBA" id="ARBA00010333"/>
    </source>
</evidence>
<dbReference type="CDD" id="cd13403">
    <property type="entry name" value="MLTF-like"/>
    <property type="match status" value="1"/>
</dbReference>
<comment type="caution">
    <text evidence="8">The sequence shown here is derived from an EMBL/GenBank/DDBJ whole genome shotgun (WGS) entry which is preliminary data.</text>
</comment>
<dbReference type="SUPFAM" id="SSF53955">
    <property type="entry name" value="Lysozyme-like"/>
    <property type="match status" value="1"/>
</dbReference>
<dbReference type="Gene3D" id="3.40.190.10">
    <property type="entry name" value="Periplasmic binding protein-like II"/>
    <property type="match status" value="4"/>
</dbReference>
<accession>A0ABW5EAA4</accession>
<dbReference type="SMART" id="SM00062">
    <property type="entry name" value="PBPb"/>
    <property type="match status" value="2"/>
</dbReference>
<dbReference type="Pfam" id="PF00497">
    <property type="entry name" value="SBP_bac_3"/>
    <property type="match status" value="2"/>
</dbReference>
<evidence type="ECO:0000259" key="7">
    <source>
        <dbReference type="SMART" id="SM00062"/>
    </source>
</evidence>
<evidence type="ECO:0000256" key="1">
    <source>
        <dbReference type="ARBA" id="ARBA00004339"/>
    </source>
</evidence>
<organism evidence="8 9">
    <name type="scientific">Microbulbifer halophilus</name>
    <dbReference type="NCBI Taxonomy" id="453963"/>
    <lineage>
        <taxon>Bacteria</taxon>
        <taxon>Pseudomonadati</taxon>
        <taxon>Pseudomonadota</taxon>
        <taxon>Gammaproteobacteria</taxon>
        <taxon>Cellvibrionales</taxon>
        <taxon>Microbulbiferaceae</taxon>
        <taxon>Microbulbifer</taxon>
    </lineage>
</organism>
<dbReference type="Gene3D" id="1.10.530.10">
    <property type="match status" value="1"/>
</dbReference>
<feature type="region of interest" description="Disordered" evidence="5">
    <location>
        <begin position="29"/>
        <end position="48"/>
    </location>
</feature>